<comment type="caution">
    <text evidence="4">The sequence shown here is derived from an EMBL/GenBank/DDBJ whole genome shotgun (WGS) entry which is preliminary data.</text>
</comment>
<keyword evidence="5" id="KW-1185">Reference proteome</keyword>
<gene>
    <name evidence="4" type="ORF">SAMN05421679_11081</name>
</gene>
<evidence type="ECO:0000313" key="4">
    <source>
        <dbReference type="EMBL" id="SMP96908.1"/>
    </source>
</evidence>
<dbReference type="Gene3D" id="3.40.50.880">
    <property type="match status" value="1"/>
</dbReference>
<dbReference type="Proteomes" id="UP001158050">
    <property type="component" value="Unassembled WGS sequence"/>
</dbReference>
<evidence type="ECO:0000259" key="3">
    <source>
        <dbReference type="Pfam" id="PF18962"/>
    </source>
</evidence>
<accession>A0ABY1R8Q5</accession>
<evidence type="ECO:0000313" key="5">
    <source>
        <dbReference type="Proteomes" id="UP001158050"/>
    </source>
</evidence>
<dbReference type="EMBL" id="FXUO01000010">
    <property type="protein sequence ID" value="SMP96908.1"/>
    <property type="molecule type" value="Genomic_DNA"/>
</dbReference>
<dbReference type="SUPFAM" id="SSF52317">
    <property type="entry name" value="Class I glutamine amidotransferase-like"/>
    <property type="match status" value="1"/>
</dbReference>
<name>A0ABY1R8Q5_9FLAO</name>
<feature type="domain" description="Secretion system C-terminal sorting" evidence="3">
    <location>
        <begin position="336"/>
        <end position="397"/>
    </location>
</feature>
<organism evidence="4 5">
    <name type="scientific">Epilithonimonas pallida</name>
    <dbReference type="NCBI Taxonomy" id="373671"/>
    <lineage>
        <taxon>Bacteria</taxon>
        <taxon>Pseudomonadati</taxon>
        <taxon>Bacteroidota</taxon>
        <taxon>Flavobacteriia</taxon>
        <taxon>Flavobacteriales</taxon>
        <taxon>Weeksellaceae</taxon>
        <taxon>Chryseobacterium group</taxon>
        <taxon>Epilithonimonas</taxon>
    </lineage>
</organism>
<dbReference type="Pfam" id="PF18962">
    <property type="entry name" value="Por_Secre_tail"/>
    <property type="match status" value="1"/>
</dbReference>
<dbReference type="InterPro" id="IPR029062">
    <property type="entry name" value="Class_I_gatase-like"/>
</dbReference>
<sequence length="407" mass="43567">MNRIIILTLLGAVIFSKAQTKILFDATKAEMAGNGDWVIDADLHNLKANSNGTVTTGGSDSNPQRIPTPAQSGVTINTAETYWTGALSAWAIDLVKRGYIVETLPYNGKITYGDSSNAQDLSNYKVYIIDEPNLKFTTAEANALVNFVNNGGGLFMISDHDISDRNGDGWDSPGVWNDILSNNTVQPNPFGITFDLQNISQTSTNIANLPTDPILHGPAGTPTQIQFSNGTTMTLNKVANPSVKGLMFKTGSSASGTNNVLFATATYGLGKVCALGDSSVPDDGTGDPSDTLYNGYTGDANGNHKPLLLNATIWLATSSSNLNVNDWSGAASEINIYPNPTSDYIYITNAKDSDGYQYSITDFLGRNLEIGVVNSGKINVEKYNSGNYILTVKSSSSIMRSFKFIKK</sequence>
<dbReference type="RefSeq" id="WP_283417993.1">
    <property type="nucleotide sequence ID" value="NZ_FXUO01000010.1"/>
</dbReference>
<dbReference type="InterPro" id="IPR026444">
    <property type="entry name" value="Secre_tail"/>
</dbReference>
<dbReference type="NCBIfam" id="TIGR04183">
    <property type="entry name" value="Por_Secre_tail"/>
    <property type="match status" value="1"/>
</dbReference>
<feature type="region of interest" description="Disordered" evidence="2">
    <location>
        <begin position="50"/>
        <end position="71"/>
    </location>
</feature>
<proteinExistence type="predicted"/>
<evidence type="ECO:0000256" key="1">
    <source>
        <dbReference type="ARBA" id="ARBA00022729"/>
    </source>
</evidence>
<reference evidence="4 5" key="1">
    <citation type="submission" date="2017-05" db="EMBL/GenBank/DDBJ databases">
        <authorList>
            <person name="Varghese N."/>
            <person name="Submissions S."/>
        </authorList>
    </citation>
    <scope>NUCLEOTIDE SEQUENCE [LARGE SCALE GENOMIC DNA]</scope>
    <source>
        <strain evidence="4 5">DSM 18015</strain>
    </source>
</reference>
<protein>
    <submittedName>
        <fullName evidence="4">Por secretion system C-terminal sorting domain-containing protein</fullName>
    </submittedName>
</protein>
<evidence type="ECO:0000256" key="2">
    <source>
        <dbReference type="SAM" id="MobiDB-lite"/>
    </source>
</evidence>
<keyword evidence="1" id="KW-0732">Signal</keyword>